<organism evidence="1 2">
    <name type="scientific">Arthrobacter pigmenti</name>
    <dbReference type="NCBI Taxonomy" id="271432"/>
    <lineage>
        <taxon>Bacteria</taxon>
        <taxon>Bacillati</taxon>
        <taxon>Actinomycetota</taxon>
        <taxon>Actinomycetes</taxon>
        <taxon>Micrococcales</taxon>
        <taxon>Micrococcaceae</taxon>
        <taxon>Arthrobacter</taxon>
    </lineage>
</organism>
<proteinExistence type="predicted"/>
<protein>
    <submittedName>
        <fullName evidence="1">Tetratricopeptide (TPR) repeat protein</fullName>
    </submittedName>
</protein>
<keyword evidence="2" id="KW-1185">Reference proteome</keyword>
<dbReference type="Proteomes" id="UP000547458">
    <property type="component" value="Unassembled WGS sequence"/>
</dbReference>
<dbReference type="EMBL" id="JAATJL010000001">
    <property type="protein sequence ID" value="NJC22723.1"/>
    <property type="molecule type" value="Genomic_DNA"/>
</dbReference>
<gene>
    <name evidence="1" type="ORF">BJ994_001799</name>
</gene>
<sequence>MAAARRSGDLVMHELRAREAWSQRDYSAARNIAGIAVTLADEAEDHHAWWNMTFLQAECFREEGNLEAALSTARELGKLGITSESDALGARVHTLTAICLQGLGHLDAAVQAAEAAVQRAARVNGAPELQIDAHRALIAAQAESDRLDDAWTTCLGLSTLITSAIHAQTAGKAYWVIGNVAFMRHQVDDGTRFHRMAAEQLSPNNDLELWAHFNRASAALRLTAGVVDAETLECIERAEVASSIVGGTERDQLQLSLARAHWLLLTGQLNAAIERLRPICAEGSVLSKQTEGEANLLLGQALVARDEELEALAHFETSEQCFEHAGAHDRAAHVREIVAGMRA</sequence>
<dbReference type="RefSeq" id="WP_167993478.1">
    <property type="nucleotide sequence ID" value="NZ_JAATJL010000001.1"/>
</dbReference>
<name>A0A846RHV4_9MICC</name>
<reference evidence="1 2" key="1">
    <citation type="submission" date="2020-03" db="EMBL/GenBank/DDBJ databases">
        <title>Sequencing the genomes of 1000 actinobacteria strains.</title>
        <authorList>
            <person name="Klenk H.-P."/>
        </authorList>
    </citation>
    <scope>NUCLEOTIDE SEQUENCE [LARGE SCALE GENOMIC DNA]</scope>
    <source>
        <strain evidence="1 2">DSM 16403</strain>
    </source>
</reference>
<dbReference type="AlphaFoldDB" id="A0A846RHV4"/>
<dbReference type="Gene3D" id="1.25.40.10">
    <property type="entry name" value="Tetratricopeptide repeat domain"/>
    <property type="match status" value="1"/>
</dbReference>
<dbReference type="SUPFAM" id="SSF48452">
    <property type="entry name" value="TPR-like"/>
    <property type="match status" value="1"/>
</dbReference>
<dbReference type="InterPro" id="IPR011990">
    <property type="entry name" value="TPR-like_helical_dom_sf"/>
</dbReference>
<evidence type="ECO:0000313" key="2">
    <source>
        <dbReference type="Proteomes" id="UP000547458"/>
    </source>
</evidence>
<accession>A0A846RHV4</accession>
<evidence type="ECO:0000313" key="1">
    <source>
        <dbReference type="EMBL" id="NJC22723.1"/>
    </source>
</evidence>
<comment type="caution">
    <text evidence="1">The sequence shown here is derived from an EMBL/GenBank/DDBJ whole genome shotgun (WGS) entry which is preliminary data.</text>
</comment>